<dbReference type="InterPro" id="IPR029493">
    <property type="entry name" value="RecD2-like_HHH"/>
</dbReference>
<dbReference type="PANTHER" id="PTHR43788:SF6">
    <property type="entry name" value="DNA HELICASE B"/>
    <property type="match status" value="1"/>
</dbReference>
<evidence type="ECO:0000259" key="6">
    <source>
        <dbReference type="Pfam" id="PF18335"/>
    </source>
</evidence>
<feature type="domain" description="ATP-dependent RecD2 DNA helicase SH3" evidence="6">
    <location>
        <begin position="565"/>
        <end position="639"/>
    </location>
</feature>
<dbReference type="InterPro" id="IPR041451">
    <property type="entry name" value="RecD2_SH13"/>
</dbReference>
<keyword evidence="3" id="KW-0238">DNA-binding</keyword>
<dbReference type="EMBL" id="JACRTE010000003">
    <property type="protein sequence ID" value="MBC8596078.1"/>
    <property type="molecule type" value="Genomic_DNA"/>
</dbReference>
<sequence>MQGAPLESYVGEIAEIIYQNEDNGYTIAEFETKDIMFTAVGYMPSVSAGERLKISGKWVEHHTYGEQFKIEVYEKCAPKGEGAILRYLSSGIISGVREATAKKIVEKFGEDTLDVIENHPLKLAEIKGISAQKAVLISQSYIEKMGASTLVMFLQQYSVSVNLAAKIYKKIGSGAVDFIKKNPYILCDEIDGVGFKTADSIALSMGFSKTNAGRIKSGTLYALKLNTTFGHTYLPRNILVSEATRLLEADSAEVEFAVESLIIQGLIISEKTDVEERIYTYAHHCAEKYVAEKMRDVAGVYFEEDDASLLKQIERIEKYQNISLAQNQKSAVMNAVKCGASIITGGPGTGKTTIINTVLELFKMRGLKCALTAPTGRAAKRMAQICGMEAKTIHRLLGAGYSDGDDNLTFCADEENPLAYDVVIVDEMSMVDILLMQSLLKAVKHGKRLIMAGDVNQLPSVGPGNVLKDIIKSGIVKTTYLTEIFRQAEKSMIVVNAHKIIHGEMPVYNGKNTDFFFANLPDANRGSDYIISLVTDKLVRKYDVSPFDIQVLSPYKKGIAGIINLNAKLQEKINPFDIKKNQKDFGDITFREGDKVMQNRNNYDIKWTDTETGEEGSGVFNGDVGYIQFINHSLKNMTVIMDEKSVVYDFKNLDELDLAYAITVHKSQGSEFKIVVIPVYDGPYMLLNRNLLYTAVTRAKNVAVLVGSENIIRKMIDNNKETRRYSGLCDFLIRGDTKVDIGANGENFKDGKGSLS</sequence>
<comment type="caution">
    <text evidence="8">The sequence shown here is derived from an EMBL/GenBank/DDBJ whole genome shotgun (WGS) entry which is preliminary data.</text>
</comment>
<protein>
    <recommendedName>
        <fullName evidence="3">ATP-dependent RecD2 DNA helicase</fullName>
        <ecNumber evidence="3">5.6.2.3</ecNumber>
    </recommendedName>
    <alternativeName>
        <fullName evidence="3">DNA 5'-3' helicase subunit RecD2</fullName>
    </alternativeName>
</protein>
<dbReference type="InterPro" id="IPR027417">
    <property type="entry name" value="P-loop_NTPase"/>
</dbReference>
<dbReference type="GO" id="GO:0006310">
    <property type="term" value="P:DNA recombination"/>
    <property type="evidence" value="ECO:0007669"/>
    <property type="project" value="InterPro"/>
</dbReference>
<dbReference type="GO" id="GO:0005524">
    <property type="term" value="F:ATP binding"/>
    <property type="evidence" value="ECO:0007669"/>
    <property type="project" value="UniProtKB-UniRule"/>
</dbReference>
<dbReference type="InterPro" id="IPR006345">
    <property type="entry name" value="RecD2"/>
</dbReference>
<dbReference type="InterPro" id="IPR050534">
    <property type="entry name" value="Coronavir_polyprotein_1ab"/>
</dbReference>
<feature type="binding site" evidence="3">
    <location>
        <begin position="348"/>
        <end position="352"/>
    </location>
    <ligand>
        <name>ATP</name>
        <dbReference type="ChEBI" id="CHEBI:30616"/>
    </ligand>
</feature>
<keyword evidence="9" id="KW-1185">Reference proteome</keyword>
<organism evidence="8 9">
    <name type="scientific">Qingrenia yutianensis</name>
    <dbReference type="NCBI Taxonomy" id="2763676"/>
    <lineage>
        <taxon>Bacteria</taxon>
        <taxon>Bacillati</taxon>
        <taxon>Bacillota</taxon>
        <taxon>Clostridia</taxon>
        <taxon>Eubacteriales</taxon>
        <taxon>Oscillospiraceae</taxon>
        <taxon>Qingrenia</taxon>
    </lineage>
</organism>
<dbReference type="GO" id="GO:0009338">
    <property type="term" value="C:exodeoxyribonuclease V complex"/>
    <property type="evidence" value="ECO:0007669"/>
    <property type="project" value="TreeGrafter"/>
</dbReference>
<evidence type="ECO:0000313" key="9">
    <source>
        <dbReference type="Proteomes" id="UP000647416"/>
    </source>
</evidence>
<evidence type="ECO:0000256" key="1">
    <source>
        <dbReference type="ARBA" id="ARBA00022741"/>
    </source>
</evidence>
<dbReference type="NCBIfam" id="TIGR01448">
    <property type="entry name" value="recD_rel"/>
    <property type="match status" value="1"/>
</dbReference>
<keyword evidence="3" id="KW-0378">Hydrolase</keyword>
<evidence type="ECO:0000256" key="3">
    <source>
        <dbReference type="HAMAP-Rule" id="MF_01488"/>
    </source>
</evidence>
<comment type="catalytic activity">
    <reaction evidence="3">
        <text>ATP + H2O = ADP + phosphate + H(+)</text>
        <dbReference type="Rhea" id="RHEA:13065"/>
        <dbReference type="ChEBI" id="CHEBI:15377"/>
        <dbReference type="ChEBI" id="CHEBI:15378"/>
        <dbReference type="ChEBI" id="CHEBI:30616"/>
        <dbReference type="ChEBI" id="CHEBI:43474"/>
        <dbReference type="ChEBI" id="CHEBI:456216"/>
        <dbReference type="EC" id="5.6.2.3"/>
    </reaction>
</comment>
<keyword evidence="1 3" id="KW-0547">Nucleotide-binding</keyword>
<dbReference type="Pfam" id="PF18335">
    <property type="entry name" value="SH3_13"/>
    <property type="match status" value="1"/>
</dbReference>
<dbReference type="Pfam" id="PF23139">
    <property type="entry name" value="OB_YrrC"/>
    <property type="match status" value="1"/>
</dbReference>
<keyword evidence="3 8" id="KW-0347">Helicase</keyword>
<evidence type="ECO:0000256" key="2">
    <source>
        <dbReference type="ARBA" id="ARBA00022840"/>
    </source>
</evidence>
<dbReference type="CDD" id="cd17933">
    <property type="entry name" value="DEXSc_RecD-like"/>
    <property type="match status" value="1"/>
</dbReference>
<evidence type="ECO:0000259" key="7">
    <source>
        <dbReference type="Pfam" id="PF23139"/>
    </source>
</evidence>
<dbReference type="AlphaFoldDB" id="A0A926F898"/>
<dbReference type="SUPFAM" id="SSF52540">
    <property type="entry name" value="P-loop containing nucleoside triphosphate hydrolases"/>
    <property type="match status" value="1"/>
</dbReference>
<dbReference type="HAMAP" id="MF_01488">
    <property type="entry name" value="RecD2"/>
    <property type="match status" value="1"/>
</dbReference>
<dbReference type="Proteomes" id="UP000647416">
    <property type="component" value="Unassembled WGS sequence"/>
</dbReference>
<dbReference type="GO" id="GO:0017116">
    <property type="term" value="F:single-stranded DNA helicase activity"/>
    <property type="evidence" value="ECO:0007669"/>
    <property type="project" value="TreeGrafter"/>
</dbReference>
<dbReference type="PANTHER" id="PTHR43788">
    <property type="entry name" value="DNA2/NAM7 HELICASE FAMILY MEMBER"/>
    <property type="match status" value="1"/>
</dbReference>
<dbReference type="Pfam" id="PF13538">
    <property type="entry name" value="UvrD_C_2"/>
    <property type="match status" value="1"/>
</dbReference>
<dbReference type="InterPro" id="IPR055446">
    <property type="entry name" value="RecD2_N_OB"/>
</dbReference>
<comment type="function">
    <text evidence="3">DNA-dependent ATPase and ATP-dependent 5'-3' DNA helicase. Has no activity on blunt DNA or DNA with 3'-overhangs, requires at least 10 bases of 5'-ssDNA for helicase activity.</text>
</comment>
<keyword evidence="2 3" id="KW-0067">ATP-binding</keyword>
<dbReference type="InterPro" id="IPR027785">
    <property type="entry name" value="UvrD-like_helicase_C"/>
</dbReference>
<dbReference type="GO" id="GO:0043139">
    <property type="term" value="F:5'-3' DNA helicase activity"/>
    <property type="evidence" value="ECO:0007669"/>
    <property type="project" value="UniProtKB-UniRule"/>
</dbReference>
<proteinExistence type="inferred from homology"/>
<dbReference type="CDD" id="cd18809">
    <property type="entry name" value="SF1_C_RecD"/>
    <property type="match status" value="1"/>
</dbReference>
<dbReference type="Gene3D" id="2.30.30.940">
    <property type="match status" value="1"/>
</dbReference>
<dbReference type="GO" id="GO:0016787">
    <property type="term" value="F:hydrolase activity"/>
    <property type="evidence" value="ECO:0007669"/>
    <property type="project" value="UniProtKB-KW"/>
</dbReference>
<accession>A0A926F898</accession>
<dbReference type="Pfam" id="PF14490">
    <property type="entry name" value="HHH_RecD2"/>
    <property type="match status" value="1"/>
</dbReference>
<dbReference type="Gene3D" id="3.40.50.300">
    <property type="entry name" value="P-loop containing nucleotide triphosphate hydrolases"/>
    <property type="match status" value="2"/>
</dbReference>
<evidence type="ECO:0000259" key="5">
    <source>
        <dbReference type="Pfam" id="PF14490"/>
    </source>
</evidence>
<dbReference type="Pfam" id="PF13245">
    <property type="entry name" value="AAA_19"/>
    <property type="match status" value="1"/>
</dbReference>
<dbReference type="Gene3D" id="1.10.10.2220">
    <property type="match status" value="1"/>
</dbReference>
<reference evidence="8" key="1">
    <citation type="submission" date="2020-08" db="EMBL/GenBank/DDBJ databases">
        <title>Genome public.</title>
        <authorList>
            <person name="Liu C."/>
            <person name="Sun Q."/>
        </authorList>
    </citation>
    <scope>NUCLEOTIDE SEQUENCE</scope>
    <source>
        <strain evidence="8">NSJ-50</strain>
    </source>
</reference>
<evidence type="ECO:0000313" key="8">
    <source>
        <dbReference type="EMBL" id="MBC8596078.1"/>
    </source>
</evidence>
<comment type="similarity">
    <text evidence="3">Belongs to the RecD family. RecD2 subfamily.</text>
</comment>
<dbReference type="GO" id="GO:0003677">
    <property type="term" value="F:DNA binding"/>
    <property type="evidence" value="ECO:0007669"/>
    <property type="project" value="UniProtKB-UniRule"/>
</dbReference>
<feature type="domain" description="UvrD-like helicase C-terminal" evidence="4">
    <location>
        <begin position="658"/>
        <end position="706"/>
    </location>
</feature>
<gene>
    <name evidence="3" type="primary">recD2</name>
    <name evidence="8" type="ORF">H8706_04240</name>
</gene>
<dbReference type="RefSeq" id="WP_262431632.1">
    <property type="nucleotide sequence ID" value="NZ_JACRTE010000003.1"/>
</dbReference>
<name>A0A926F898_9FIRM</name>
<feature type="domain" description="ATP-dependent RecD2 DNA helicase-like helix-hairpin-helix" evidence="5">
    <location>
        <begin position="145"/>
        <end position="233"/>
    </location>
</feature>
<keyword evidence="3" id="KW-0413">Isomerase</keyword>
<evidence type="ECO:0000259" key="4">
    <source>
        <dbReference type="Pfam" id="PF13538"/>
    </source>
</evidence>
<dbReference type="EC" id="5.6.2.3" evidence="3"/>
<feature type="domain" description="ATP-dependent RecD2 DNA helicase OB-fold" evidence="7">
    <location>
        <begin position="8"/>
        <end position="78"/>
    </location>
</feature>